<organism evidence="3">
    <name type="scientific">freshwater metagenome</name>
    <dbReference type="NCBI Taxonomy" id="449393"/>
    <lineage>
        <taxon>unclassified sequences</taxon>
        <taxon>metagenomes</taxon>
        <taxon>ecological metagenomes</taxon>
    </lineage>
</organism>
<feature type="transmembrane region" description="Helical" evidence="1">
    <location>
        <begin position="37"/>
        <end position="60"/>
    </location>
</feature>
<protein>
    <submittedName>
        <fullName evidence="3">Unannotated protein</fullName>
    </submittedName>
</protein>
<keyword evidence="1" id="KW-0812">Transmembrane</keyword>
<evidence type="ECO:0000313" key="2">
    <source>
        <dbReference type="EMBL" id="CAB4833576.1"/>
    </source>
</evidence>
<sequence>MTTVENSATRVDNSETPVVLGGTRGGPDVSTVRKDRWWISPVITVSILTSFVVYATWAAFVGKNYYAGSSLHRDLISPFYSPCLTASCVPGSTHSPTISWWTISPALLILIFPLGFRLTCYYYRRAYYRSFWWAPPACSVVDSHKSYSGESRFPLIFQNVHRYFFYFGLIFNVILTYDAILAFSMPGEGGIGVSIGTLILCSNAVLLWLYSLSCHSCRHLCGGQVRSFAKHPWRHKFWKFVTPLNAKHMQFAWISLFVVALSDAYIRLVASGTITDFKIF</sequence>
<gene>
    <name evidence="2" type="ORF">UFOPK3164_01493</name>
    <name evidence="3" type="ORF">UFOPK3427_00674</name>
    <name evidence="4" type="ORF">UFOPK4112_00383</name>
</gene>
<dbReference type="EMBL" id="CAFBLT010000001">
    <property type="protein sequence ID" value="CAB4869070.1"/>
    <property type="molecule type" value="Genomic_DNA"/>
</dbReference>
<feature type="transmembrane region" description="Helical" evidence="1">
    <location>
        <begin position="191"/>
        <end position="210"/>
    </location>
</feature>
<keyword evidence="1" id="KW-0472">Membrane</keyword>
<evidence type="ECO:0000313" key="3">
    <source>
        <dbReference type="EMBL" id="CAB4869070.1"/>
    </source>
</evidence>
<evidence type="ECO:0000313" key="4">
    <source>
        <dbReference type="EMBL" id="CAB5012362.1"/>
    </source>
</evidence>
<dbReference type="EMBL" id="CAFBPM010000003">
    <property type="protein sequence ID" value="CAB5012362.1"/>
    <property type="molecule type" value="Genomic_DNA"/>
</dbReference>
<dbReference type="EMBL" id="CAFABE010000096">
    <property type="protein sequence ID" value="CAB4833576.1"/>
    <property type="molecule type" value="Genomic_DNA"/>
</dbReference>
<name>A0A6J7DHG4_9ZZZZ</name>
<proteinExistence type="predicted"/>
<feature type="transmembrane region" description="Helical" evidence="1">
    <location>
        <begin position="100"/>
        <end position="123"/>
    </location>
</feature>
<reference evidence="3" key="1">
    <citation type="submission" date="2020-05" db="EMBL/GenBank/DDBJ databases">
        <authorList>
            <person name="Chiriac C."/>
            <person name="Salcher M."/>
            <person name="Ghai R."/>
            <person name="Kavagutti S V."/>
        </authorList>
    </citation>
    <scope>NUCLEOTIDE SEQUENCE</scope>
</reference>
<feature type="transmembrane region" description="Helical" evidence="1">
    <location>
        <begin position="163"/>
        <end position="185"/>
    </location>
</feature>
<keyword evidence="1" id="KW-1133">Transmembrane helix</keyword>
<accession>A0A6J7DHG4</accession>
<evidence type="ECO:0000256" key="1">
    <source>
        <dbReference type="SAM" id="Phobius"/>
    </source>
</evidence>
<feature type="transmembrane region" description="Helical" evidence="1">
    <location>
        <begin position="251"/>
        <end position="270"/>
    </location>
</feature>
<dbReference type="AlphaFoldDB" id="A0A6J7DHG4"/>